<proteinExistence type="inferred from homology"/>
<evidence type="ECO:0000256" key="4">
    <source>
        <dbReference type="ARBA" id="ARBA00022723"/>
    </source>
</evidence>
<dbReference type="HAMAP" id="MF_00011">
    <property type="entry name" value="Adenylosucc_synth"/>
    <property type="match status" value="1"/>
</dbReference>
<dbReference type="InterPro" id="IPR018220">
    <property type="entry name" value="Adenylosuccin_syn_GTP-bd"/>
</dbReference>
<evidence type="ECO:0000256" key="13">
    <source>
        <dbReference type="SAM" id="MobiDB-lite"/>
    </source>
</evidence>
<dbReference type="InParanoid" id="A0A1D3D7D0"/>
<dbReference type="PANTHER" id="PTHR11846">
    <property type="entry name" value="ADENYLOSUCCINATE SYNTHETASE"/>
    <property type="match status" value="1"/>
</dbReference>
<dbReference type="Gene3D" id="3.40.440.10">
    <property type="entry name" value="Adenylosuccinate Synthetase, subunit A, domain 1"/>
    <property type="match status" value="1"/>
</dbReference>
<evidence type="ECO:0000256" key="10">
    <source>
        <dbReference type="HAMAP-Rule" id="MF_03125"/>
    </source>
</evidence>
<dbReference type="SUPFAM" id="SSF52540">
    <property type="entry name" value="P-loop containing nucleoside triphosphate hydrolases"/>
    <property type="match status" value="1"/>
</dbReference>
<dbReference type="InterPro" id="IPR001114">
    <property type="entry name" value="Adenylosuccinate_synthetase"/>
</dbReference>
<comment type="function">
    <text evidence="10">Plays an important role in the salvage pathway for purine nucleotide biosynthesis. Catalyzes the first commited step in the biosynthesis of AMP from IMP.</text>
</comment>
<comment type="function">
    <text evidence="12">Plays an important role in the de novo pathway of purine nucleotide biosynthesis.</text>
</comment>
<evidence type="ECO:0000256" key="6">
    <source>
        <dbReference type="ARBA" id="ARBA00022755"/>
    </source>
</evidence>
<dbReference type="EMBL" id="JROU02000416">
    <property type="protein sequence ID" value="OEH79351.1"/>
    <property type="molecule type" value="Genomic_DNA"/>
</dbReference>
<keyword evidence="7 10" id="KW-0460">Magnesium</keyword>
<feature type="binding site" evidence="10">
    <location>
        <begin position="370"/>
        <end position="372"/>
    </location>
    <ligand>
        <name>GTP</name>
        <dbReference type="ChEBI" id="CHEBI:37565"/>
    </ligand>
</feature>
<accession>A0A1D3D7D0</accession>
<evidence type="ECO:0000256" key="3">
    <source>
        <dbReference type="ARBA" id="ARBA00022598"/>
    </source>
</evidence>
<organism evidence="14 15">
    <name type="scientific">Cyclospora cayetanensis</name>
    <dbReference type="NCBI Taxonomy" id="88456"/>
    <lineage>
        <taxon>Eukaryota</taxon>
        <taxon>Sar</taxon>
        <taxon>Alveolata</taxon>
        <taxon>Apicomplexa</taxon>
        <taxon>Conoidasida</taxon>
        <taxon>Coccidia</taxon>
        <taxon>Eucoccidiorida</taxon>
        <taxon>Eimeriorina</taxon>
        <taxon>Eimeriidae</taxon>
        <taxon>Cyclospora</taxon>
    </lineage>
</organism>
<comment type="caution">
    <text evidence="10">Lacks conserved residue(s) required for the propagation of feature annotation.</text>
</comment>
<dbReference type="AlphaFoldDB" id="A0A1D3D7D0"/>
<dbReference type="VEuPathDB" id="ToxoDB:LOC34619941"/>
<comment type="caution">
    <text evidence="14">The sequence shown here is derived from an EMBL/GenBank/DDBJ whole genome shotgun (WGS) entry which is preliminary data.</text>
</comment>
<feature type="binding site" evidence="10">
    <location>
        <position position="263"/>
    </location>
    <ligand>
        <name>IMP</name>
        <dbReference type="ChEBI" id="CHEBI:58053"/>
    </ligand>
</feature>
<dbReference type="InterPro" id="IPR033128">
    <property type="entry name" value="Adenylosuccin_syn_Lys_AS"/>
</dbReference>
<name>A0A1D3D7D0_9EIME</name>
<feature type="active site" description="Proton donor" evidence="10">
    <location>
        <position position="58"/>
    </location>
</feature>
<feature type="binding site" evidence="10">
    <location>
        <position position="172"/>
    </location>
    <ligand>
        <name>IMP</name>
        <dbReference type="ChEBI" id="CHEBI:58053"/>
    </ligand>
</feature>
<dbReference type="Proteomes" id="UP000095192">
    <property type="component" value="Unassembled WGS sequence"/>
</dbReference>
<feature type="binding site" evidence="10">
    <location>
        <begin position="29"/>
        <end position="35"/>
    </location>
    <ligand>
        <name>GTP</name>
        <dbReference type="ChEBI" id="CHEBI:37565"/>
    </ligand>
</feature>
<comment type="similarity">
    <text evidence="10 12">Belongs to the adenylosuccinate synthetase family.</text>
</comment>
<dbReference type="UniPathway" id="UPA00075">
    <property type="reaction ID" value="UER00335"/>
</dbReference>
<dbReference type="InterPro" id="IPR042111">
    <property type="entry name" value="Adenylosuccinate_synth_dom3"/>
</dbReference>
<dbReference type="InterPro" id="IPR042110">
    <property type="entry name" value="Adenylosuccinate_synth_dom2"/>
</dbReference>
<dbReference type="Pfam" id="PF00709">
    <property type="entry name" value="Adenylsucc_synt"/>
    <property type="match status" value="2"/>
</dbReference>
<protein>
    <recommendedName>
        <fullName evidence="10 12">Adenylosuccinate synthetase</fullName>
        <shortName evidence="10">AMPSase</shortName>
        <shortName evidence="10">AdSS</shortName>
        <ecNumber evidence="10 12">6.3.4.4</ecNumber>
    </recommendedName>
    <alternativeName>
        <fullName evidence="10">IMP--aspartate ligase</fullName>
    </alternativeName>
</protein>
<evidence type="ECO:0000313" key="14">
    <source>
        <dbReference type="EMBL" id="OEH79351.1"/>
    </source>
</evidence>
<feature type="active site" evidence="11">
    <location>
        <position position="183"/>
    </location>
</feature>
<keyword evidence="5 10" id="KW-0547">Nucleotide-binding</keyword>
<evidence type="ECO:0000313" key="15">
    <source>
        <dbReference type="Proteomes" id="UP000095192"/>
    </source>
</evidence>
<evidence type="ECO:0000256" key="8">
    <source>
        <dbReference type="ARBA" id="ARBA00023134"/>
    </source>
</evidence>
<evidence type="ECO:0000256" key="7">
    <source>
        <dbReference type="ARBA" id="ARBA00022842"/>
    </source>
</evidence>
<dbReference type="EC" id="6.3.4.4" evidence="10 12"/>
<feature type="region of interest" description="Disordered" evidence="13">
    <location>
        <begin position="107"/>
        <end position="130"/>
    </location>
</feature>
<feature type="binding site" evidence="10">
    <location>
        <position position="342"/>
    </location>
    <ligand>
        <name>IMP</name>
        <dbReference type="ChEBI" id="CHEBI:58053"/>
    </ligand>
</feature>
<dbReference type="PROSITE" id="PS00513">
    <property type="entry name" value="ADENYLOSUCCIN_SYN_2"/>
    <property type="match status" value="1"/>
</dbReference>
<feature type="binding site" evidence="10">
    <location>
        <begin position="338"/>
        <end position="344"/>
    </location>
    <ligand>
        <name>substrate</name>
    </ligand>
</feature>
<comment type="miscellaneous">
    <text evidence="10">Parasitic protozoa lack the de novo purine biosynthesis pathway and rely exclusively on the salvage pathway for their purine nucleotide requirements.</text>
</comment>
<dbReference type="FunCoup" id="A0A1D3D7D0">
    <property type="interactions" value="259"/>
</dbReference>
<feature type="binding site" evidence="10">
    <location>
        <position position="344"/>
    </location>
    <ligand>
        <name>GTP</name>
        <dbReference type="ChEBI" id="CHEBI:37565"/>
    </ligand>
</feature>
<keyword evidence="15" id="KW-1185">Reference proteome</keyword>
<dbReference type="InterPro" id="IPR042109">
    <property type="entry name" value="Adenylosuccinate_synth_dom1"/>
</dbReference>
<comment type="catalytic activity">
    <reaction evidence="10 12">
        <text>IMP + L-aspartate + GTP = N(6)-(1,2-dicarboxyethyl)-AMP + GDP + phosphate + 2 H(+)</text>
        <dbReference type="Rhea" id="RHEA:15753"/>
        <dbReference type="ChEBI" id="CHEBI:15378"/>
        <dbReference type="ChEBI" id="CHEBI:29991"/>
        <dbReference type="ChEBI" id="CHEBI:37565"/>
        <dbReference type="ChEBI" id="CHEBI:43474"/>
        <dbReference type="ChEBI" id="CHEBI:57567"/>
        <dbReference type="ChEBI" id="CHEBI:58053"/>
        <dbReference type="ChEBI" id="CHEBI:58189"/>
        <dbReference type="EC" id="6.3.4.4"/>
    </reaction>
</comment>
<keyword evidence="4 10" id="KW-0479">Metal-binding</keyword>
<reference evidence="14 15" key="1">
    <citation type="journal article" date="2016" name="BMC Genomics">
        <title>Comparative genomics reveals Cyclospora cayetanensis possesses coccidia-like metabolism and invasion components but unique surface antigens.</title>
        <authorList>
            <person name="Liu S."/>
            <person name="Wang L."/>
            <person name="Zheng H."/>
            <person name="Xu Z."/>
            <person name="Roellig D.M."/>
            <person name="Li N."/>
            <person name="Frace M.A."/>
            <person name="Tang K."/>
            <person name="Arrowood M.J."/>
            <person name="Moss D.M."/>
            <person name="Zhang L."/>
            <person name="Feng Y."/>
            <person name="Xiao L."/>
        </authorList>
    </citation>
    <scope>NUCLEOTIDE SEQUENCE [LARGE SCALE GENOMIC DNA]</scope>
    <source>
        <strain evidence="14 15">CHN_HEN01</strain>
    </source>
</reference>
<dbReference type="SMART" id="SM00788">
    <property type="entry name" value="Adenylsucc_synt"/>
    <property type="match status" value="1"/>
</dbReference>
<dbReference type="InterPro" id="IPR027417">
    <property type="entry name" value="P-loop_NTPase"/>
</dbReference>
<comment type="subcellular location">
    <subcellularLocation>
        <location evidence="10">Cytoplasm</location>
    </subcellularLocation>
</comment>
<keyword evidence="6 10" id="KW-0658">Purine biosynthesis</keyword>
<evidence type="ECO:0000256" key="5">
    <source>
        <dbReference type="ARBA" id="ARBA00022741"/>
    </source>
</evidence>
<dbReference type="GO" id="GO:0000287">
    <property type="term" value="F:magnesium ion binding"/>
    <property type="evidence" value="ECO:0007669"/>
    <property type="project" value="UniProtKB-UniRule"/>
</dbReference>
<keyword evidence="8 10" id="KW-0342">GTP-binding</keyword>
<keyword evidence="3 10" id="KW-0436">Ligase</keyword>
<comment type="function">
    <text evidence="9">Plays an important role in the salvage pathway for purine nucleotide biosynthesis. Catalyzes the first committed step in the biosynthesis of AMP from IMP.</text>
</comment>
<evidence type="ECO:0000256" key="9">
    <source>
        <dbReference type="ARBA" id="ARBA00025008"/>
    </source>
</evidence>
<feature type="binding site" evidence="10">
    <location>
        <begin position="456"/>
        <end position="458"/>
    </location>
    <ligand>
        <name>GTP</name>
        <dbReference type="ChEBI" id="CHEBI:37565"/>
    </ligand>
</feature>
<comment type="subunit">
    <text evidence="1 10">Homodimer.</text>
</comment>
<dbReference type="CDD" id="cd03108">
    <property type="entry name" value="AdSS"/>
    <property type="match status" value="1"/>
</dbReference>
<evidence type="ECO:0000256" key="11">
    <source>
        <dbReference type="PROSITE-ProRule" id="PRU10134"/>
    </source>
</evidence>
<gene>
    <name evidence="14" type="ORF">cyc_03207</name>
</gene>
<dbReference type="VEuPathDB" id="ToxoDB:cyc_03207"/>
<dbReference type="PANTHER" id="PTHR11846:SF0">
    <property type="entry name" value="ADENYLOSUCCINATE SYNTHETASE"/>
    <property type="match status" value="1"/>
</dbReference>
<feature type="binding site" evidence="10">
    <location>
        <begin position="30"/>
        <end position="33"/>
    </location>
    <ligand>
        <name>IMP</name>
        <dbReference type="ChEBI" id="CHEBI:58053"/>
    </ligand>
</feature>
<evidence type="ECO:0000256" key="1">
    <source>
        <dbReference type="ARBA" id="ARBA00011738"/>
    </source>
</evidence>
<feature type="binding site" evidence="10">
    <location>
        <position position="186"/>
    </location>
    <ligand>
        <name>IMP</name>
        <dbReference type="ChEBI" id="CHEBI:58053"/>
        <note>ligand shared between dimeric partners</note>
    </ligand>
</feature>
<dbReference type="Gene3D" id="3.90.170.10">
    <property type="entry name" value="Adenylosuccinate Synthetase, subunit A, domain 3"/>
    <property type="match status" value="1"/>
</dbReference>
<comment type="cofactor">
    <cofactor evidence="10">
        <name>Mg(2+)</name>
        <dbReference type="ChEBI" id="CHEBI:18420"/>
    </cofactor>
    <text evidence="10">Binds 1 Mg(2+) ion per subunit.</text>
</comment>
<feature type="binding site" evidence="10">
    <location>
        <position position="30"/>
    </location>
    <ligand>
        <name>Mg(2+)</name>
        <dbReference type="ChEBI" id="CHEBI:18420"/>
    </ligand>
</feature>
<comment type="pathway">
    <text evidence="10 12">Purine metabolism; AMP biosynthesis via de novo pathway; AMP from IMP: step 1/2.</text>
</comment>
<dbReference type="FunFam" id="3.90.170.10:FF:000001">
    <property type="entry name" value="Adenylosuccinate synthetase"/>
    <property type="match status" value="1"/>
</dbReference>
<evidence type="ECO:0000256" key="12">
    <source>
        <dbReference type="RuleBase" id="RU000520"/>
    </source>
</evidence>
<feature type="binding site" evidence="10">
    <location>
        <position position="57"/>
    </location>
    <ligand>
        <name>Mg(2+)</name>
        <dbReference type="ChEBI" id="CHEBI:18420"/>
    </ligand>
</feature>
<dbReference type="GO" id="GO:0004019">
    <property type="term" value="F:adenylosuccinate synthase activity"/>
    <property type="evidence" value="ECO:0007669"/>
    <property type="project" value="UniProtKB-UniRule"/>
</dbReference>
<dbReference type="GO" id="GO:0044208">
    <property type="term" value="P:'de novo' AMP biosynthetic process"/>
    <property type="evidence" value="ECO:0007669"/>
    <property type="project" value="UniProtKB-UniRule"/>
</dbReference>
<dbReference type="GO" id="GO:0005737">
    <property type="term" value="C:cytoplasm"/>
    <property type="evidence" value="ECO:0007669"/>
    <property type="project" value="UniProtKB-SubCell"/>
</dbReference>
<dbReference type="Gene3D" id="1.10.300.10">
    <property type="entry name" value="Adenylosuccinate Synthetase, subunit A, domain 2"/>
    <property type="match status" value="1"/>
</dbReference>
<feature type="active site" description="Proton acceptor" evidence="10">
    <location>
        <position position="30"/>
    </location>
</feature>
<sequence>MCPAAKTDWSCGPSGVSPQVVCVLGTQWGDEGKGKLVDFLCRGADHCCRFNGGDNAGHQLVVDGQKRSFHVLPCGILHPHATAILGNGVVLHLKQLIKEIRGLDPATAKQKQEELQSGRGTDEEESQPLPDSVVSRVYISSRAHLLFDLHRAIDGIEERRKAAGGGGALGTTLRGIGPCYSTKVSRSGIRAGDLLDWKTFESSYRRLASELERQFGDLGVDTEDELRRHRVYAQLLSRSITDTCSLLHIALGRGERLLLEGANAALLDIDMGTYPFVTSSNTTAANACLGSGLPPRQLDMVVGVVKAYCTRVGGGPMITELTDAIGDRLRSQGGEYGVTTGRPRRCGWLDIPMLLHAHRINGFHGLCLTKVDVLTGIDTLKLCVAYKNKETGKQYDAFFYPLTQAEFRNVVPVYEEFNGWTEDLSACKQFDQLPLNARGYIQRIQELLGVPFWWIGVGADRDAMILNY</sequence>
<feature type="binding site" evidence="10">
    <location>
        <position position="278"/>
    </location>
    <ligand>
        <name>IMP</name>
        <dbReference type="ChEBI" id="CHEBI:58053"/>
    </ligand>
</feature>
<dbReference type="GO" id="GO:0046040">
    <property type="term" value="P:IMP metabolic process"/>
    <property type="evidence" value="ECO:0007669"/>
    <property type="project" value="TreeGrafter"/>
</dbReference>
<evidence type="ECO:0000256" key="2">
    <source>
        <dbReference type="ARBA" id="ARBA00022490"/>
    </source>
</evidence>
<keyword evidence="2 10" id="KW-0963">Cytoplasm</keyword>
<feature type="binding site" evidence="10">
    <location>
        <begin position="55"/>
        <end position="58"/>
    </location>
    <ligand>
        <name>IMP</name>
        <dbReference type="ChEBI" id="CHEBI:58053"/>
    </ligand>
</feature>
<dbReference type="GO" id="GO:0005525">
    <property type="term" value="F:GTP binding"/>
    <property type="evidence" value="ECO:0007669"/>
    <property type="project" value="UniProtKB-UniRule"/>
</dbReference>
<dbReference type="PROSITE" id="PS01266">
    <property type="entry name" value="ADENYLOSUCCIN_SYN_1"/>
    <property type="match status" value="1"/>
</dbReference>
<dbReference type="FunFam" id="1.10.300.10:FF:000001">
    <property type="entry name" value="Adenylosuccinate synthetase"/>
    <property type="match status" value="1"/>
</dbReference>